<proteinExistence type="predicted"/>
<feature type="domain" description="FAD-binding PCMH-type" evidence="4">
    <location>
        <begin position="1"/>
        <end position="167"/>
    </location>
</feature>
<dbReference type="InterPro" id="IPR016167">
    <property type="entry name" value="FAD-bd_PCMH_sub1"/>
</dbReference>
<name>A0AAD1G279_SPHMI</name>
<evidence type="ECO:0000256" key="3">
    <source>
        <dbReference type="ARBA" id="ARBA00023002"/>
    </source>
</evidence>
<evidence type="ECO:0000256" key="1">
    <source>
        <dbReference type="ARBA" id="ARBA00022630"/>
    </source>
</evidence>
<dbReference type="PANTHER" id="PTHR42659">
    <property type="entry name" value="XANTHINE DEHYDROGENASE SUBUNIT C-RELATED"/>
    <property type="match status" value="1"/>
</dbReference>
<evidence type="ECO:0000259" key="4">
    <source>
        <dbReference type="PROSITE" id="PS51387"/>
    </source>
</evidence>
<dbReference type="InterPro" id="IPR016166">
    <property type="entry name" value="FAD-bd_PCMH"/>
</dbReference>
<keyword evidence="8" id="KW-1185">Reference proteome</keyword>
<protein>
    <submittedName>
        <fullName evidence="6">Carbon-monoxide dehydrogenase medium subunit</fullName>
    </submittedName>
</protein>
<evidence type="ECO:0000313" key="6">
    <source>
        <dbReference type="EMBL" id="RKS86424.1"/>
    </source>
</evidence>
<dbReference type="GO" id="GO:0071949">
    <property type="term" value="F:FAD binding"/>
    <property type="evidence" value="ECO:0007669"/>
    <property type="project" value="InterPro"/>
</dbReference>
<dbReference type="Pfam" id="PF00941">
    <property type="entry name" value="FAD_binding_5"/>
    <property type="match status" value="1"/>
</dbReference>
<dbReference type="PANTHER" id="PTHR42659:SF2">
    <property type="entry name" value="XANTHINE DEHYDROGENASE SUBUNIT C-RELATED"/>
    <property type="match status" value="1"/>
</dbReference>
<keyword evidence="2" id="KW-0274">FAD</keyword>
<evidence type="ECO:0000313" key="7">
    <source>
        <dbReference type="Proteomes" id="UP000275727"/>
    </source>
</evidence>
<dbReference type="Gene3D" id="3.30.43.10">
    <property type="entry name" value="Uridine Diphospho-n-acetylenolpyruvylglucosamine Reductase, domain 2"/>
    <property type="match status" value="1"/>
</dbReference>
<dbReference type="RefSeq" id="WP_160119249.1">
    <property type="nucleotide sequence ID" value="NZ_AP018711.1"/>
</dbReference>
<dbReference type="Proteomes" id="UP000276029">
    <property type="component" value="Unassembled WGS sequence"/>
</dbReference>
<dbReference type="InterPro" id="IPR051312">
    <property type="entry name" value="Diverse_Substr_Oxidored"/>
</dbReference>
<dbReference type="InterPro" id="IPR016169">
    <property type="entry name" value="FAD-bd_PCMH_sub2"/>
</dbReference>
<evidence type="ECO:0000256" key="2">
    <source>
        <dbReference type="ARBA" id="ARBA00022827"/>
    </source>
</evidence>
<dbReference type="PROSITE" id="PS51387">
    <property type="entry name" value="FAD_PCMH"/>
    <property type="match status" value="1"/>
</dbReference>
<dbReference type="SUPFAM" id="SSF56176">
    <property type="entry name" value="FAD-binding/transporter-associated domain-like"/>
    <property type="match status" value="1"/>
</dbReference>
<evidence type="ECO:0000313" key="8">
    <source>
        <dbReference type="Proteomes" id="UP000276029"/>
    </source>
</evidence>
<dbReference type="Proteomes" id="UP000275727">
    <property type="component" value="Chromosome"/>
</dbReference>
<reference evidence="5 7" key="1">
    <citation type="submission" date="2018-06" db="EMBL/GenBank/DDBJ databases">
        <title>Complete Genome Sequence of the Microcystin-Degrading Bacterium Sphingosinicella microcystinivorans Strain B-9.</title>
        <authorList>
            <person name="Jin H."/>
            <person name="Nishizawa T."/>
            <person name="Guo Y."/>
            <person name="Nishizawa A."/>
            <person name="Park H."/>
            <person name="Kato H."/>
            <person name="Tsuji K."/>
            <person name="Harada K."/>
        </authorList>
    </citation>
    <scope>NUCLEOTIDE SEQUENCE [LARGE SCALE GENOMIC DNA]</scope>
    <source>
        <strain evidence="5 7">B9</strain>
    </source>
</reference>
<dbReference type="AlphaFoldDB" id="A0AAD1G279"/>
<evidence type="ECO:0000313" key="5">
    <source>
        <dbReference type="EMBL" id="BBE35474.1"/>
    </source>
</evidence>
<dbReference type="KEGG" id="smic:SmB9_31320"/>
<dbReference type="GO" id="GO:0016491">
    <property type="term" value="F:oxidoreductase activity"/>
    <property type="evidence" value="ECO:0007669"/>
    <property type="project" value="UniProtKB-KW"/>
</dbReference>
<dbReference type="InterPro" id="IPR036318">
    <property type="entry name" value="FAD-bd_PCMH-like_sf"/>
</dbReference>
<keyword evidence="1" id="KW-0285">Flavoprotein</keyword>
<sequence>MAGESGGYAAPNDLGALRAVLDAHPGAAILAGGQSLLPSLRGRAPPLFVDIGRIAALKAIEVEGKRARVGAGVTLAALARHPTVAGGFADAIGYVGNVTIRNRATVGGCLAWADPRGELPLVLLALGGTVVTDRREVAMEDFVTGPSCTVLEPGEVILAATFESGRKLAFEELLVRNSTGRAVVAAACERVGEAMRYTVSGLVDRPVRSAPMADDPDAWLGDLMQQFPVLADASSPAYRRRVLHALALRARERA</sequence>
<organism evidence="5 7">
    <name type="scientific">Sphingosinicella microcystinivorans</name>
    <dbReference type="NCBI Taxonomy" id="335406"/>
    <lineage>
        <taxon>Bacteria</taxon>
        <taxon>Pseudomonadati</taxon>
        <taxon>Pseudomonadota</taxon>
        <taxon>Alphaproteobacteria</taxon>
        <taxon>Sphingomonadales</taxon>
        <taxon>Sphingosinicellaceae</taxon>
        <taxon>Sphingosinicella</taxon>
    </lineage>
</organism>
<accession>A0AAD1G279</accession>
<dbReference type="Gene3D" id="3.30.465.10">
    <property type="match status" value="1"/>
</dbReference>
<dbReference type="InterPro" id="IPR002346">
    <property type="entry name" value="Mopterin_DH_FAD-bd"/>
</dbReference>
<dbReference type="EMBL" id="RBWX01000010">
    <property type="protein sequence ID" value="RKS86424.1"/>
    <property type="molecule type" value="Genomic_DNA"/>
</dbReference>
<reference evidence="6 8" key="2">
    <citation type="submission" date="2018-10" db="EMBL/GenBank/DDBJ databases">
        <title>Genomic Encyclopedia of Type Strains, Phase IV (KMG-IV): sequencing the most valuable type-strain genomes for metagenomic binning, comparative biology and taxonomic classification.</title>
        <authorList>
            <person name="Goeker M."/>
        </authorList>
    </citation>
    <scope>NUCLEOTIDE SEQUENCE [LARGE SCALE GENOMIC DNA]</scope>
    <source>
        <strain evidence="6 8">DSM 19791</strain>
    </source>
</reference>
<keyword evidence="3" id="KW-0560">Oxidoreductase</keyword>
<gene>
    <name evidence="6" type="ORF">DFR51_3130</name>
    <name evidence="5" type="ORF">SmB9_31320</name>
</gene>
<dbReference type="EMBL" id="AP018711">
    <property type="protein sequence ID" value="BBE35474.1"/>
    <property type="molecule type" value="Genomic_DNA"/>
</dbReference>